<evidence type="ECO:0008006" key="5">
    <source>
        <dbReference type="Google" id="ProtNLM"/>
    </source>
</evidence>
<feature type="region of interest" description="Disordered" evidence="2">
    <location>
        <begin position="543"/>
        <end position="603"/>
    </location>
</feature>
<comment type="caution">
    <text evidence="3">The sequence shown here is derived from an EMBL/GenBank/DDBJ whole genome shotgun (WGS) entry which is preliminary data.</text>
</comment>
<reference evidence="3" key="1">
    <citation type="submission" date="2022-07" db="EMBL/GenBank/DDBJ databases">
        <title>Phylogenomic reconstructions and comparative analyses of Kickxellomycotina fungi.</title>
        <authorList>
            <person name="Reynolds N.K."/>
            <person name="Stajich J.E."/>
            <person name="Barry K."/>
            <person name="Grigoriev I.V."/>
            <person name="Crous P."/>
            <person name="Smith M.E."/>
        </authorList>
    </citation>
    <scope>NUCLEOTIDE SEQUENCE</scope>
    <source>
        <strain evidence="3">RSA 476</strain>
    </source>
</reference>
<feature type="compositionally biased region" description="Low complexity" evidence="2">
    <location>
        <begin position="418"/>
        <end position="438"/>
    </location>
</feature>
<feature type="compositionally biased region" description="Low complexity" evidence="2">
    <location>
        <begin position="384"/>
        <end position="393"/>
    </location>
</feature>
<feature type="compositionally biased region" description="Pro residues" evidence="2">
    <location>
        <begin position="138"/>
        <end position="147"/>
    </location>
</feature>
<feature type="region of interest" description="Disordered" evidence="2">
    <location>
        <begin position="138"/>
        <end position="162"/>
    </location>
</feature>
<dbReference type="AlphaFoldDB" id="A0A9W8IGB3"/>
<keyword evidence="4" id="KW-1185">Reference proteome</keyword>
<dbReference type="Gene3D" id="1.25.40.180">
    <property type="match status" value="1"/>
</dbReference>
<keyword evidence="1" id="KW-0175">Coiled coil</keyword>
<feature type="compositionally biased region" description="Acidic residues" evidence="2">
    <location>
        <begin position="485"/>
        <end position="514"/>
    </location>
</feature>
<evidence type="ECO:0000313" key="4">
    <source>
        <dbReference type="Proteomes" id="UP001140074"/>
    </source>
</evidence>
<organism evidence="3 4">
    <name type="scientific">Coemansia aciculifera</name>
    <dbReference type="NCBI Taxonomy" id="417176"/>
    <lineage>
        <taxon>Eukaryota</taxon>
        <taxon>Fungi</taxon>
        <taxon>Fungi incertae sedis</taxon>
        <taxon>Zoopagomycota</taxon>
        <taxon>Kickxellomycotina</taxon>
        <taxon>Kickxellomycetes</taxon>
        <taxon>Kickxellales</taxon>
        <taxon>Kickxellaceae</taxon>
        <taxon>Coemansia</taxon>
    </lineage>
</organism>
<name>A0A9W8IGB3_9FUNG</name>
<feature type="coiled-coil region" evidence="1">
    <location>
        <begin position="324"/>
        <end position="373"/>
    </location>
</feature>
<evidence type="ECO:0000256" key="2">
    <source>
        <dbReference type="SAM" id="MobiDB-lite"/>
    </source>
</evidence>
<dbReference type="Proteomes" id="UP001140074">
    <property type="component" value="Unassembled WGS sequence"/>
</dbReference>
<feature type="compositionally biased region" description="Basic and acidic residues" evidence="2">
    <location>
        <begin position="648"/>
        <end position="664"/>
    </location>
</feature>
<sequence>MDPETKSAGSDPSQQLPPPNYRLTDTDSYRADDEDIAHSSIPRAATTPLPPLPQLKMDMTKGSMCHALSTYTIIPAPVQSALDFVVDMTQLIIPSLFMPSLSDECPITAAILDGTGARSYIHACKNLACKSLSCATANPPPSLPPRPSSSESDESTEPGDTFGFEANNNGNSCALCACACACCTSRCCFTSSVAAVRNWQSMSWRTKSVGTLNMMLRMPPLHPPLLAAKSIMPAQSSLEESLSHTGCATDAPHAADLPPYSSDICHAVAGEKNPATATEAHQFSAPPPSSTASDIDEPSAPSLADFAAVDSRLLDVNQYLLRRIRKLELTNQIIREAYAEVQEMLQAERQSKVTQLKSLERKHEDDMEKLVQEYQDRADRSGNDESLSGSGSDSESDVDYAFHPGFTTSSSSNRAHVSTETKVPTSSSSSPLMNSTKTGGRVSPLSIRRTVSDTACLSASAGIESFLQADLAIEFLPGDAHDSATDSDSDSCSDSDDSDDDTQSEASWETDDDGLEHTSGGYPRDDYDGITFSSIYVHIADSEHDERDLDTDTGTDTDADADSESDDYSSSSDDDGGDDDGVDFVDNDDTDEQPSKRHYVEQNIDDGLVVDPVQAVIDRYYAQTGVLSIAADIDDIPTSGYEGSTAARSDEDSYHHSAEAEDGPRMSSGTDFAMFDAQWQTQGVWDAIRGRATDGSGLLSEEVQKSADERELELISSLPADQRIAKFVCRASSHLQQGARGGLSLGFMMHNIEALSNQYASNHQSILCAFIECLYRMAEAMSPAVTTETTQPPSALAKHVRSEVHPSSLVILRIIRLLHSFITIPDDQKTVLKQLEQLSEANRDVRLAKHALLLRMLYDNELVDKASLLQWYATAPAPGLDGHAAEAAGERGRLLRLKAAPLLIEVSSSASASNAAAAIGEMYQQVVIAGNSGSGTVSVSASSTPNLLGQVVARGCTGSLTPVSDENATLHSQSSDCECAGGAPAVRDYQTCRSAGILGIGRKASSRVSLGEAGPAHNHANRLKPAKQVTFAAVLAE</sequence>
<proteinExistence type="predicted"/>
<protein>
    <recommendedName>
        <fullName evidence="5">W2 domain-containing protein</fullName>
    </recommendedName>
</protein>
<feature type="region of interest" description="Disordered" evidence="2">
    <location>
        <begin position="375"/>
        <end position="445"/>
    </location>
</feature>
<feature type="region of interest" description="Disordered" evidence="2">
    <location>
        <begin position="641"/>
        <end position="666"/>
    </location>
</feature>
<feature type="region of interest" description="Disordered" evidence="2">
    <location>
        <begin position="275"/>
        <end position="299"/>
    </location>
</feature>
<gene>
    <name evidence="3" type="ORF">GGH94_004177</name>
</gene>
<feature type="compositionally biased region" description="Polar residues" evidence="2">
    <location>
        <begin position="406"/>
        <end position="416"/>
    </location>
</feature>
<feature type="region of interest" description="Disordered" evidence="2">
    <location>
        <begin position="480"/>
        <end position="526"/>
    </location>
</feature>
<feature type="region of interest" description="Disordered" evidence="2">
    <location>
        <begin position="1"/>
        <end position="51"/>
    </location>
</feature>
<feature type="compositionally biased region" description="Acidic residues" evidence="2">
    <location>
        <begin position="548"/>
        <end position="592"/>
    </location>
</feature>
<evidence type="ECO:0000256" key="1">
    <source>
        <dbReference type="SAM" id="Coils"/>
    </source>
</evidence>
<accession>A0A9W8IGB3</accession>
<evidence type="ECO:0000313" key="3">
    <source>
        <dbReference type="EMBL" id="KAJ2862590.1"/>
    </source>
</evidence>
<dbReference type="EMBL" id="JANBUY010000160">
    <property type="protein sequence ID" value="KAJ2862590.1"/>
    <property type="molecule type" value="Genomic_DNA"/>
</dbReference>